<evidence type="ECO:0008006" key="5">
    <source>
        <dbReference type="Google" id="ProtNLM"/>
    </source>
</evidence>
<dbReference type="PROSITE" id="PS51257">
    <property type="entry name" value="PROKAR_LIPOPROTEIN"/>
    <property type="match status" value="1"/>
</dbReference>
<feature type="signal peptide" evidence="2">
    <location>
        <begin position="1"/>
        <end position="20"/>
    </location>
</feature>
<sequence>MIDRKFALVGIVSASLFGLAACDVEKTQSGNIDLPKYEVTKTQEGEVTVPKYDVRGPDVEVRREERQVTIPDVDVDVKKRQETVTVPTIDVTTPSERDAQRQMGNR</sequence>
<evidence type="ECO:0000256" key="2">
    <source>
        <dbReference type="SAM" id="SignalP"/>
    </source>
</evidence>
<comment type="caution">
    <text evidence="3">The sequence shown here is derived from an EMBL/GenBank/DDBJ whole genome shotgun (WGS) entry which is preliminary data.</text>
</comment>
<keyword evidence="4" id="KW-1185">Reference proteome</keyword>
<evidence type="ECO:0000256" key="1">
    <source>
        <dbReference type="SAM" id="MobiDB-lite"/>
    </source>
</evidence>
<protein>
    <recommendedName>
        <fullName evidence="5">DUF2382 domain-containing protein</fullName>
    </recommendedName>
</protein>
<accession>A0A936ZQB0</accession>
<name>A0A936ZQB0_9BURK</name>
<keyword evidence="2" id="KW-0732">Signal</keyword>
<dbReference type="RefSeq" id="WP_201681841.1">
    <property type="nucleotide sequence ID" value="NZ_JAEQNA010000001.1"/>
</dbReference>
<organism evidence="3 4">
    <name type="scientific">Ramlibacter aurantiacus</name>
    <dbReference type="NCBI Taxonomy" id="2801330"/>
    <lineage>
        <taxon>Bacteria</taxon>
        <taxon>Pseudomonadati</taxon>
        <taxon>Pseudomonadota</taxon>
        <taxon>Betaproteobacteria</taxon>
        <taxon>Burkholderiales</taxon>
        <taxon>Comamonadaceae</taxon>
        <taxon>Ramlibacter</taxon>
    </lineage>
</organism>
<dbReference type="EMBL" id="JAEQNA010000001">
    <property type="protein sequence ID" value="MBL0418754.1"/>
    <property type="molecule type" value="Genomic_DNA"/>
</dbReference>
<reference evidence="3" key="1">
    <citation type="submission" date="2021-01" db="EMBL/GenBank/DDBJ databases">
        <title>Ramlibacter sp. strain AW1 16S ribosomal RNA gene Genome sequencing and assembly.</title>
        <authorList>
            <person name="Kang M."/>
        </authorList>
    </citation>
    <scope>NUCLEOTIDE SEQUENCE</scope>
    <source>
        <strain evidence="3">AW1</strain>
    </source>
</reference>
<dbReference type="Proteomes" id="UP000613011">
    <property type="component" value="Unassembled WGS sequence"/>
</dbReference>
<evidence type="ECO:0000313" key="3">
    <source>
        <dbReference type="EMBL" id="MBL0418754.1"/>
    </source>
</evidence>
<gene>
    <name evidence="3" type="ORF">JI739_00205</name>
</gene>
<feature type="region of interest" description="Disordered" evidence="1">
    <location>
        <begin position="86"/>
        <end position="106"/>
    </location>
</feature>
<proteinExistence type="predicted"/>
<dbReference type="AlphaFoldDB" id="A0A936ZQB0"/>
<evidence type="ECO:0000313" key="4">
    <source>
        <dbReference type="Proteomes" id="UP000613011"/>
    </source>
</evidence>
<feature type="chain" id="PRO_5037942067" description="DUF2382 domain-containing protein" evidence="2">
    <location>
        <begin position="21"/>
        <end position="106"/>
    </location>
</feature>